<gene>
    <name evidence="2" type="ORF">Tco_0822316</name>
</gene>
<keyword evidence="3" id="KW-1185">Reference proteome</keyword>
<evidence type="ECO:0000313" key="2">
    <source>
        <dbReference type="EMBL" id="GJT01147.1"/>
    </source>
</evidence>
<dbReference type="EMBL" id="BQNB010012248">
    <property type="protein sequence ID" value="GJT01147.1"/>
    <property type="molecule type" value="Genomic_DNA"/>
</dbReference>
<evidence type="ECO:0000313" key="3">
    <source>
        <dbReference type="Proteomes" id="UP001151760"/>
    </source>
</evidence>
<sequence>MLNGTTERATDEHHFLKVDSLSVDQGDTDCVIPVRPEIETDSPKKECSCRGSPSEDRSFRSDVDSADTEEAPFSGQEGNEQNDILDWAKVFSST</sequence>
<feature type="region of interest" description="Disordered" evidence="1">
    <location>
        <begin position="35"/>
        <end position="85"/>
    </location>
</feature>
<reference evidence="2" key="2">
    <citation type="submission" date="2022-01" db="EMBL/GenBank/DDBJ databases">
        <authorList>
            <person name="Yamashiro T."/>
            <person name="Shiraishi A."/>
            <person name="Satake H."/>
            <person name="Nakayama K."/>
        </authorList>
    </citation>
    <scope>NUCLEOTIDE SEQUENCE</scope>
</reference>
<name>A0ABQ5AHQ7_9ASTR</name>
<accession>A0ABQ5AHQ7</accession>
<dbReference type="Proteomes" id="UP001151760">
    <property type="component" value="Unassembled WGS sequence"/>
</dbReference>
<feature type="compositionally biased region" description="Basic and acidic residues" evidence="1">
    <location>
        <begin position="36"/>
        <end position="63"/>
    </location>
</feature>
<organism evidence="2 3">
    <name type="scientific">Tanacetum coccineum</name>
    <dbReference type="NCBI Taxonomy" id="301880"/>
    <lineage>
        <taxon>Eukaryota</taxon>
        <taxon>Viridiplantae</taxon>
        <taxon>Streptophyta</taxon>
        <taxon>Embryophyta</taxon>
        <taxon>Tracheophyta</taxon>
        <taxon>Spermatophyta</taxon>
        <taxon>Magnoliopsida</taxon>
        <taxon>eudicotyledons</taxon>
        <taxon>Gunneridae</taxon>
        <taxon>Pentapetalae</taxon>
        <taxon>asterids</taxon>
        <taxon>campanulids</taxon>
        <taxon>Asterales</taxon>
        <taxon>Asteraceae</taxon>
        <taxon>Asteroideae</taxon>
        <taxon>Anthemideae</taxon>
        <taxon>Anthemidinae</taxon>
        <taxon>Tanacetum</taxon>
    </lineage>
</organism>
<reference evidence="2" key="1">
    <citation type="journal article" date="2022" name="Int. J. Mol. Sci.">
        <title>Draft Genome of Tanacetum Coccineum: Genomic Comparison of Closely Related Tanacetum-Family Plants.</title>
        <authorList>
            <person name="Yamashiro T."/>
            <person name="Shiraishi A."/>
            <person name="Nakayama K."/>
            <person name="Satake H."/>
        </authorList>
    </citation>
    <scope>NUCLEOTIDE SEQUENCE</scope>
</reference>
<evidence type="ECO:0000256" key="1">
    <source>
        <dbReference type="SAM" id="MobiDB-lite"/>
    </source>
</evidence>
<proteinExistence type="predicted"/>
<comment type="caution">
    <text evidence="2">The sequence shown here is derived from an EMBL/GenBank/DDBJ whole genome shotgun (WGS) entry which is preliminary data.</text>
</comment>
<protein>
    <submittedName>
        <fullName evidence="2">Uncharacterized protein</fullName>
    </submittedName>
</protein>